<protein>
    <submittedName>
        <fullName evidence="5">Cytochrome P450</fullName>
    </submittedName>
</protein>
<dbReference type="Proteomes" id="UP000319931">
    <property type="component" value="Unassembled WGS sequence"/>
</dbReference>
<dbReference type="InterPro" id="IPR036396">
    <property type="entry name" value="Cyt_P450_sf"/>
</dbReference>
<evidence type="ECO:0000256" key="4">
    <source>
        <dbReference type="RuleBase" id="RU000461"/>
    </source>
</evidence>
<dbReference type="GO" id="GO:0005506">
    <property type="term" value="F:iron ion binding"/>
    <property type="evidence" value="ECO:0007669"/>
    <property type="project" value="InterPro"/>
</dbReference>
<dbReference type="OrthoDB" id="9764248at2"/>
<keyword evidence="4" id="KW-0503">Monooxygenase</keyword>
<evidence type="ECO:0000313" key="6">
    <source>
        <dbReference type="Proteomes" id="UP000319931"/>
    </source>
</evidence>
<dbReference type="PRINTS" id="PR00385">
    <property type="entry name" value="P450"/>
</dbReference>
<evidence type="ECO:0000256" key="3">
    <source>
        <dbReference type="PIRSR" id="PIRSR602401-1"/>
    </source>
</evidence>
<dbReference type="SUPFAM" id="SSF48264">
    <property type="entry name" value="Cytochrome P450"/>
    <property type="match status" value="1"/>
</dbReference>
<name>A0A502FYR8_9SPHN</name>
<evidence type="ECO:0000256" key="2">
    <source>
        <dbReference type="ARBA" id="ARBA00010617"/>
    </source>
</evidence>
<dbReference type="GO" id="GO:0004497">
    <property type="term" value="F:monooxygenase activity"/>
    <property type="evidence" value="ECO:0007669"/>
    <property type="project" value="UniProtKB-KW"/>
</dbReference>
<dbReference type="PROSITE" id="PS00086">
    <property type="entry name" value="CYTOCHROME_P450"/>
    <property type="match status" value="1"/>
</dbReference>
<dbReference type="AlphaFoldDB" id="A0A502FYR8"/>
<dbReference type="InterPro" id="IPR050121">
    <property type="entry name" value="Cytochrome_P450_monoxygenase"/>
</dbReference>
<dbReference type="Gene3D" id="1.10.630.10">
    <property type="entry name" value="Cytochrome P450"/>
    <property type="match status" value="1"/>
</dbReference>
<reference evidence="5 6" key="1">
    <citation type="journal article" date="2019" name="Environ. Microbiol.">
        <title>Species interactions and distinct microbial communities in high Arctic permafrost affected cryosols are associated with the CH4 and CO2 gas fluxes.</title>
        <authorList>
            <person name="Altshuler I."/>
            <person name="Hamel J."/>
            <person name="Turney S."/>
            <person name="Magnuson E."/>
            <person name="Levesque R."/>
            <person name="Greer C."/>
            <person name="Whyte L.G."/>
        </authorList>
    </citation>
    <scope>NUCLEOTIDE SEQUENCE [LARGE SCALE GENOMIC DNA]</scope>
    <source>
        <strain evidence="5 6">E6.1</strain>
    </source>
</reference>
<dbReference type="PANTHER" id="PTHR24305">
    <property type="entry name" value="CYTOCHROME P450"/>
    <property type="match status" value="1"/>
</dbReference>
<sequence length="430" mass="46382">MEACIAAPTHVPIFESPSGAPSVMAMLRYAISDPARVIPASIFDDWSYALPGPRSPIVIAEPDAVRQVLLDTGETFGRNRPLQTLMRRAWGTGLAAAEGESWAAQRRAAAPAFRPKAIDAATPIMAAAVSSAAERWPCGDSVDLQPVIGKIVARIVLETLLSGVRSFDTDAIAADIPEVMRDVARFGLLEIAPIPAVWLDRLRRTGRSSAEMRLRHIARDIAGRGATEDHQLAALLRDSGPLADNIFGFMIAGFETSALGAAWALYLLALHPEWQAAVRAEAANAQDETSRPVARAVVQEALRLYPPGPLLVRAATRDTELLGHRIRRGQAVIIPVYAIHRHRQLWERPDIFDPGRFQAGRTYNRGAYLPFGAGPRLCIAAGFATAEITTIVSGLVRGLSFTPTDPAPEVSLKVSTHSPTGLHVVAHRVT</sequence>
<dbReference type="PRINTS" id="PR00463">
    <property type="entry name" value="EP450I"/>
</dbReference>
<dbReference type="GO" id="GO:0020037">
    <property type="term" value="F:heme binding"/>
    <property type="evidence" value="ECO:0007669"/>
    <property type="project" value="InterPro"/>
</dbReference>
<comment type="similarity">
    <text evidence="2 4">Belongs to the cytochrome P450 family.</text>
</comment>
<keyword evidence="3 4" id="KW-0408">Iron</keyword>
<comment type="caution">
    <text evidence="5">The sequence shown here is derived from an EMBL/GenBank/DDBJ whole genome shotgun (WGS) entry which is preliminary data.</text>
</comment>
<dbReference type="RefSeq" id="WP_140849484.1">
    <property type="nucleotide sequence ID" value="NZ_RCZC01000002.1"/>
</dbReference>
<accession>A0A502FYR8</accession>
<feature type="binding site" description="axial binding residue" evidence="3">
    <location>
        <position position="378"/>
    </location>
    <ligand>
        <name>heme</name>
        <dbReference type="ChEBI" id="CHEBI:30413"/>
    </ligand>
    <ligandPart>
        <name>Fe</name>
        <dbReference type="ChEBI" id="CHEBI:18248"/>
    </ligandPart>
</feature>
<dbReference type="InterPro" id="IPR017972">
    <property type="entry name" value="Cyt_P450_CS"/>
</dbReference>
<keyword evidence="6" id="KW-1185">Reference proteome</keyword>
<dbReference type="InterPro" id="IPR001128">
    <property type="entry name" value="Cyt_P450"/>
</dbReference>
<dbReference type="GO" id="GO:0016705">
    <property type="term" value="F:oxidoreductase activity, acting on paired donors, with incorporation or reduction of molecular oxygen"/>
    <property type="evidence" value="ECO:0007669"/>
    <property type="project" value="InterPro"/>
</dbReference>
<dbReference type="EMBL" id="RCZC01000002">
    <property type="protein sequence ID" value="TPG54412.1"/>
    <property type="molecule type" value="Genomic_DNA"/>
</dbReference>
<keyword evidence="3 4" id="KW-0479">Metal-binding</keyword>
<dbReference type="Pfam" id="PF00067">
    <property type="entry name" value="p450"/>
    <property type="match status" value="1"/>
</dbReference>
<evidence type="ECO:0000313" key="5">
    <source>
        <dbReference type="EMBL" id="TPG54412.1"/>
    </source>
</evidence>
<keyword evidence="3 4" id="KW-0349">Heme</keyword>
<dbReference type="PANTHER" id="PTHR24305:SF166">
    <property type="entry name" value="CYTOCHROME P450 12A4, MITOCHONDRIAL-RELATED"/>
    <property type="match status" value="1"/>
</dbReference>
<proteinExistence type="inferred from homology"/>
<keyword evidence="4" id="KW-0560">Oxidoreductase</keyword>
<comment type="cofactor">
    <cofactor evidence="1 3">
        <name>heme</name>
        <dbReference type="ChEBI" id="CHEBI:30413"/>
    </cofactor>
</comment>
<dbReference type="InterPro" id="IPR002401">
    <property type="entry name" value="Cyt_P450_E_grp-I"/>
</dbReference>
<dbReference type="CDD" id="cd00302">
    <property type="entry name" value="cytochrome_P450"/>
    <property type="match status" value="1"/>
</dbReference>
<evidence type="ECO:0000256" key="1">
    <source>
        <dbReference type="ARBA" id="ARBA00001971"/>
    </source>
</evidence>
<gene>
    <name evidence="5" type="ORF">EAH76_07025</name>
</gene>
<organism evidence="5 6">
    <name type="scientific">Sphingomonas glacialis</name>
    <dbReference type="NCBI Taxonomy" id="658225"/>
    <lineage>
        <taxon>Bacteria</taxon>
        <taxon>Pseudomonadati</taxon>
        <taxon>Pseudomonadota</taxon>
        <taxon>Alphaproteobacteria</taxon>
        <taxon>Sphingomonadales</taxon>
        <taxon>Sphingomonadaceae</taxon>
        <taxon>Sphingomonas</taxon>
    </lineage>
</organism>